<dbReference type="eggNOG" id="COG5278">
    <property type="taxonomic scope" value="Bacteria"/>
</dbReference>
<name>W5Y472_9CORY</name>
<dbReference type="STRING" id="1224164.B843_11435"/>
<dbReference type="KEGG" id="cvt:B843_11435"/>
<dbReference type="AlphaFoldDB" id="W5Y472"/>
<accession>W5Y472</accession>
<feature type="transmembrane region" description="Helical" evidence="2">
    <location>
        <begin position="266"/>
        <end position="287"/>
    </location>
</feature>
<evidence type="ECO:0008006" key="5">
    <source>
        <dbReference type="Google" id="ProtNLM"/>
    </source>
</evidence>
<organism evidence="3 4">
    <name type="scientific">Corynebacterium vitaeruminis DSM 20294</name>
    <dbReference type="NCBI Taxonomy" id="1224164"/>
    <lineage>
        <taxon>Bacteria</taxon>
        <taxon>Bacillati</taxon>
        <taxon>Actinomycetota</taxon>
        <taxon>Actinomycetes</taxon>
        <taxon>Mycobacteriales</taxon>
        <taxon>Corynebacteriaceae</taxon>
        <taxon>Corynebacterium</taxon>
    </lineage>
</organism>
<dbReference type="RefSeq" id="WP_025253650.1">
    <property type="nucleotide sequence ID" value="NZ_CP004353.1"/>
</dbReference>
<feature type="transmembrane region" description="Helical" evidence="2">
    <location>
        <begin position="93"/>
        <end position="111"/>
    </location>
</feature>
<keyword evidence="2" id="KW-0812">Transmembrane</keyword>
<feature type="compositionally biased region" description="Basic and acidic residues" evidence="1">
    <location>
        <begin position="7"/>
        <end position="18"/>
    </location>
</feature>
<keyword evidence="4" id="KW-1185">Reference proteome</keyword>
<evidence type="ECO:0000313" key="3">
    <source>
        <dbReference type="EMBL" id="AHI23665.1"/>
    </source>
</evidence>
<keyword evidence="2" id="KW-0472">Membrane</keyword>
<dbReference type="PATRIC" id="fig|1224164.3.peg.2306"/>
<evidence type="ECO:0000256" key="1">
    <source>
        <dbReference type="SAM" id="MobiDB-lite"/>
    </source>
</evidence>
<proteinExistence type="predicted"/>
<evidence type="ECO:0000256" key="2">
    <source>
        <dbReference type="SAM" id="Phobius"/>
    </source>
</evidence>
<reference evidence="3 4" key="1">
    <citation type="submission" date="2013-02" db="EMBL/GenBank/DDBJ databases">
        <title>The complete genome sequence of Corynebacterium vitaeruminis DSM 20294.</title>
        <authorList>
            <person name="Ruckert C."/>
            <person name="Albersmeier A."/>
            <person name="Kalinowski J."/>
        </authorList>
    </citation>
    <scope>NUCLEOTIDE SEQUENCE [LARGE SCALE GENOMIC DNA]</scope>
    <source>
        <strain evidence="4">ATCC 10234</strain>
    </source>
</reference>
<protein>
    <recommendedName>
        <fullName evidence="5">Phenol hydroxylase</fullName>
    </recommendedName>
</protein>
<evidence type="ECO:0000313" key="4">
    <source>
        <dbReference type="Proteomes" id="UP000019222"/>
    </source>
</evidence>
<dbReference type="EMBL" id="CP004353">
    <property type="protein sequence ID" value="AHI23665.1"/>
    <property type="molecule type" value="Genomic_DNA"/>
</dbReference>
<gene>
    <name evidence="3" type="ORF">B843_11435</name>
</gene>
<feature type="transmembrane region" description="Helical" evidence="2">
    <location>
        <begin position="299"/>
        <end position="319"/>
    </location>
</feature>
<feature type="region of interest" description="Disordered" evidence="1">
    <location>
        <begin position="1"/>
        <end position="26"/>
    </location>
</feature>
<sequence>MSEDEDFGQRRSREDHDSFSPGVGTPTGDFMLHTLSPMRPVPTNAEDNWMDRFADTRAQRRTLAQELWHDSITMPINWATRFFELLRTTPGKMTFMVVTVSLAIVAAGLSMSQTSADRRAALDTLMNNTEPVSYTAHRLYTSLSLADTTATVGFVRSGIQSESTRTRYTQAYQEAATAAAQTASGLSTDNTEAMALITHINQLLPTYTGLVETAWANNRQDNPVGVAYMSEANALMRNDILPAANELYTMMSDEVISSQKALATPLWFPLSGLFAALAFLIIAQIWLASVTHRRLNRGFVFATFLMVFATVWVTTANMLTWSAGAKAYEEASTPLEQLTNARILAQQARTNETLALVRRQAADSSTTSFDSAAQSVEDALDAFGGSLLADAGDNQTHLRNAREALTQWEDNHAKLVDALGQGDYDQALTLALGDSQQTQAPVSSQFDTTTGVGTDNGSVSTAYEVMDSELSTLVGDTRSTLRTYIGKGANASDFVSMVVLILSILSVLSMWIGIRQRLQEYL</sequence>
<feature type="transmembrane region" description="Helical" evidence="2">
    <location>
        <begin position="494"/>
        <end position="514"/>
    </location>
</feature>
<keyword evidence="2" id="KW-1133">Transmembrane helix</keyword>
<dbReference type="HOGENOM" id="CLU_038241_0_0_11"/>
<dbReference type="Proteomes" id="UP000019222">
    <property type="component" value="Chromosome"/>
</dbReference>